<name>A0ABN1TMD5_9ACTN</name>
<reference evidence="1 2" key="1">
    <citation type="journal article" date="2019" name="Int. J. Syst. Evol. Microbiol.">
        <title>The Global Catalogue of Microorganisms (GCM) 10K type strain sequencing project: providing services to taxonomists for standard genome sequencing and annotation.</title>
        <authorList>
            <consortium name="The Broad Institute Genomics Platform"/>
            <consortium name="The Broad Institute Genome Sequencing Center for Infectious Disease"/>
            <person name="Wu L."/>
            <person name="Ma J."/>
        </authorList>
    </citation>
    <scope>NUCLEOTIDE SEQUENCE [LARGE SCALE GENOMIC DNA]</scope>
    <source>
        <strain evidence="1 2">JCM 13008</strain>
    </source>
</reference>
<dbReference type="SUPFAM" id="SSF53335">
    <property type="entry name" value="S-adenosyl-L-methionine-dependent methyltransferases"/>
    <property type="match status" value="1"/>
</dbReference>
<evidence type="ECO:0000313" key="1">
    <source>
        <dbReference type="EMBL" id="GAA1090959.1"/>
    </source>
</evidence>
<accession>A0ABN1TMD5</accession>
<dbReference type="EMBL" id="BAAALG010000001">
    <property type="protein sequence ID" value="GAA1090959.1"/>
    <property type="molecule type" value="Genomic_DNA"/>
</dbReference>
<comment type="caution">
    <text evidence="1">The sequence shown here is derived from an EMBL/GenBank/DDBJ whole genome shotgun (WGS) entry which is preliminary data.</text>
</comment>
<dbReference type="InterPro" id="IPR029063">
    <property type="entry name" value="SAM-dependent_MTases_sf"/>
</dbReference>
<evidence type="ECO:0000313" key="2">
    <source>
        <dbReference type="Proteomes" id="UP001501581"/>
    </source>
</evidence>
<gene>
    <name evidence="1" type="ORF">GCM10009668_02070</name>
</gene>
<protein>
    <recommendedName>
        <fullName evidence="3">ParB/Sulfiredoxin domain-containing protein</fullName>
    </recommendedName>
</protein>
<dbReference type="Gene3D" id="3.40.50.150">
    <property type="entry name" value="Vaccinia Virus protein VP39"/>
    <property type="match status" value="1"/>
</dbReference>
<dbReference type="RefSeq" id="WP_343990409.1">
    <property type="nucleotide sequence ID" value="NZ_BAAALG010000001.1"/>
</dbReference>
<organism evidence="1 2">
    <name type="scientific">Nocardioides dubius</name>
    <dbReference type="NCBI Taxonomy" id="317019"/>
    <lineage>
        <taxon>Bacteria</taxon>
        <taxon>Bacillati</taxon>
        <taxon>Actinomycetota</taxon>
        <taxon>Actinomycetes</taxon>
        <taxon>Propionibacteriales</taxon>
        <taxon>Nocardioidaceae</taxon>
        <taxon>Nocardioides</taxon>
    </lineage>
</organism>
<sequence>MALAVINHHPKIRRMRRATRLRAHQMAVAAYATAQRTPMPTGVRDALRDRLAWQPELRVVDVDKLLLGGQNRLDAAGFAAAVGDPQWASTRVADGPHADLLRRAARAPLSDEEILGSRYAAMARVSIAASGQYFSAHDDAGIVEFAREFIGTTDELVPPPDRKPHQTRAGAPVEVAPIRDSDCYQVIDGHHRVARAAVEGIDQIAVRVKRIAVHTGLQEMLDAMSWIGGEPELYQPLTAPEVATWPTVRGCQDRFEAMIAVLDEIGLEAGSYLDVASCYGWFVAAMGEHGLAAEGVEQDPIAPRLGQVVYGLEPGRVSTGEAVSFLRAAEYRWDVVSCFSLLHHFVLGRSEDSAEALVQALDAATGRVLFLDTGQEHEAWFRDSLAGWDSTRVREFLETETSFDRVVDLGPDQDDRPPYSGNYGRHLFACIRDEAVD</sequence>
<dbReference type="Proteomes" id="UP001501581">
    <property type="component" value="Unassembled WGS sequence"/>
</dbReference>
<evidence type="ECO:0008006" key="3">
    <source>
        <dbReference type="Google" id="ProtNLM"/>
    </source>
</evidence>
<proteinExistence type="predicted"/>
<keyword evidence="2" id="KW-1185">Reference proteome</keyword>